<accession>F3Z1B9</accession>
<reference evidence="1 2" key="1">
    <citation type="journal article" date="2011" name="J. Bacteriol.">
        <title>Genome sequence of the mercury-methylating and pleomorphic Desulfovibrio africanus Strain Walvis Bay.</title>
        <authorList>
            <person name="Brown S.D."/>
            <person name="Wall J.D."/>
            <person name="Kucken A.M."/>
            <person name="Gilmour C.C."/>
            <person name="Podar M."/>
            <person name="Brandt C.C."/>
            <person name="Teshima H."/>
            <person name="Detter J.C."/>
            <person name="Han C.S."/>
            <person name="Land M.L."/>
            <person name="Lucas S."/>
            <person name="Han J."/>
            <person name="Pennacchio L."/>
            <person name="Nolan M."/>
            <person name="Pitluck S."/>
            <person name="Woyke T."/>
            <person name="Goodwin L."/>
            <person name="Palumbo A.V."/>
            <person name="Elias D.A."/>
        </authorList>
    </citation>
    <scope>NUCLEOTIDE SEQUENCE [LARGE SCALE GENOMIC DNA]</scope>
    <source>
        <strain evidence="1 2">Walvis Bay</strain>
    </source>
</reference>
<dbReference type="AlphaFoldDB" id="F3Z1B9"/>
<evidence type="ECO:0008006" key="3">
    <source>
        <dbReference type="Google" id="ProtNLM"/>
    </source>
</evidence>
<dbReference type="EMBL" id="CP003221">
    <property type="protein sequence ID" value="EGJ51122.1"/>
    <property type="molecule type" value="Genomic_DNA"/>
</dbReference>
<name>F3Z1B9_DESAF</name>
<dbReference type="HOGENOM" id="CLU_1968459_0_0_7"/>
<evidence type="ECO:0000313" key="1">
    <source>
        <dbReference type="EMBL" id="EGJ51122.1"/>
    </source>
</evidence>
<dbReference type="STRING" id="690850.Desaf_2809"/>
<dbReference type="InterPro" id="IPR038483">
    <property type="entry name" value="YcfL-like_sf"/>
</dbReference>
<dbReference type="Gene3D" id="2.60.40.3230">
    <property type="match status" value="1"/>
</dbReference>
<dbReference type="Proteomes" id="UP000007844">
    <property type="component" value="Chromosome"/>
</dbReference>
<dbReference type="KEGG" id="daf:Desaf_2809"/>
<organism evidence="1 2">
    <name type="scientific">Desulfocurvibacter africanus subsp. africanus str. Walvis Bay</name>
    <dbReference type="NCBI Taxonomy" id="690850"/>
    <lineage>
        <taxon>Bacteria</taxon>
        <taxon>Pseudomonadati</taxon>
        <taxon>Thermodesulfobacteriota</taxon>
        <taxon>Desulfovibrionia</taxon>
        <taxon>Desulfovibrionales</taxon>
        <taxon>Desulfovibrionaceae</taxon>
        <taxon>Desulfocurvibacter</taxon>
    </lineage>
</organism>
<evidence type="ECO:0000313" key="2">
    <source>
        <dbReference type="Proteomes" id="UP000007844"/>
    </source>
</evidence>
<keyword evidence="2" id="KW-1185">Reference proteome</keyword>
<gene>
    <name evidence="1" type="ORF">Desaf_2809</name>
</gene>
<dbReference type="InterPro" id="IPR010824">
    <property type="entry name" value="DUF1425"/>
</dbReference>
<proteinExistence type="predicted"/>
<dbReference type="CDD" id="cd09030">
    <property type="entry name" value="DUF1425"/>
    <property type="match status" value="1"/>
</dbReference>
<sequence length="119" mass="13504">MTIILAAVFILTLALGCAKPDPRIIKGQGLRNITDLAVGEHPRDDGFLMLQITGRNTSSSASDFYYKLEWFDAQGLLLDSFQSRWKKVTVQGQVPFVFTEISSRPKAKTWRLMFKHDLK</sequence>
<protein>
    <recommendedName>
        <fullName evidence="3">DUF1425 domain-containing protein</fullName>
    </recommendedName>
</protein>
<dbReference type="Pfam" id="PF07233">
    <property type="entry name" value="DUF1425"/>
    <property type="match status" value="1"/>
</dbReference>